<dbReference type="RefSeq" id="WP_254569857.1">
    <property type="nucleotide sequence ID" value="NZ_CP098502.1"/>
</dbReference>
<feature type="transmembrane region" description="Helical" evidence="6">
    <location>
        <begin position="57"/>
        <end position="76"/>
    </location>
</feature>
<evidence type="ECO:0000313" key="7">
    <source>
        <dbReference type="EMBL" id="UTI63123.1"/>
    </source>
</evidence>
<feature type="transmembrane region" description="Helical" evidence="6">
    <location>
        <begin position="414"/>
        <end position="431"/>
    </location>
</feature>
<evidence type="ECO:0000256" key="2">
    <source>
        <dbReference type="ARBA" id="ARBA00022475"/>
    </source>
</evidence>
<feature type="transmembrane region" description="Helical" evidence="6">
    <location>
        <begin position="319"/>
        <end position="339"/>
    </location>
</feature>
<evidence type="ECO:0000256" key="3">
    <source>
        <dbReference type="ARBA" id="ARBA00022692"/>
    </source>
</evidence>
<dbReference type="EMBL" id="CP098502">
    <property type="protein sequence ID" value="UTI63123.1"/>
    <property type="molecule type" value="Genomic_DNA"/>
</dbReference>
<feature type="transmembrane region" description="Helical" evidence="6">
    <location>
        <begin position="351"/>
        <end position="370"/>
    </location>
</feature>
<evidence type="ECO:0000313" key="8">
    <source>
        <dbReference type="Proteomes" id="UP001056035"/>
    </source>
</evidence>
<keyword evidence="5 6" id="KW-0472">Membrane</keyword>
<keyword evidence="3 6" id="KW-0812">Transmembrane</keyword>
<keyword evidence="2" id="KW-1003">Cell membrane</keyword>
<dbReference type="InterPro" id="IPR050833">
    <property type="entry name" value="Poly_Biosynth_Transport"/>
</dbReference>
<keyword evidence="4 6" id="KW-1133">Transmembrane helix</keyword>
<keyword evidence="8" id="KW-1185">Reference proteome</keyword>
<evidence type="ECO:0000256" key="1">
    <source>
        <dbReference type="ARBA" id="ARBA00004651"/>
    </source>
</evidence>
<comment type="subcellular location">
    <subcellularLocation>
        <location evidence="1">Cell membrane</location>
        <topology evidence="1">Multi-pass membrane protein</topology>
    </subcellularLocation>
</comment>
<feature type="transmembrane region" description="Helical" evidence="6">
    <location>
        <begin position="382"/>
        <end position="402"/>
    </location>
</feature>
<feature type="transmembrane region" description="Helical" evidence="6">
    <location>
        <begin position="135"/>
        <end position="153"/>
    </location>
</feature>
<evidence type="ECO:0000256" key="6">
    <source>
        <dbReference type="SAM" id="Phobius"/>
    </source>
</evidence>
<dbReference type="Proteomes" id="UP001056035">
    <property type="component" value="Chromosome"/>
</dbReference>
<gene>
    <name evidence="7" type="ORF">NBH00_17370</name>
</gene>
<evidence type="ECO:0008006" key="9">
    <source>
        <dbReference type="Google" id="ProtNLM"/>
    </source>
</evidence>
<dbReference type="PANTHER" id="PTHR30250:SF11">
    <property type="entry name" value="O-ANTIGEN TRANSPORTER-RELATED"/>
    <property type="match status" value="1"/>
</dbReference>
<protein>
    <recommendedName>
        <fullName evidence="9">O-antigen/teichoic acid export membrane protein</fullName>
    </recommendedName>
</protein>
<proteinExistence type="predicted"/>
<feature type="transmembrane region" description="Helical" evidence="6">
    <location>
        <begin position="165"/>
        <end position="188"/>
    </location>
</feature>
<evidence type="ECO:0000256" key="4">
    <source>
        <dbReference type="ARBA" id="ARBA00022989"/>
    </source>
</evidence>
<feature type="transmembrane region" description="Helical" evidence="6">
    <location>
        <begin position="30"/>
        <end position="51"/>
    </location>
</feature>
<name>A0ABY5DME1_9ACTN</name>
<organism evidence="7 8">
    <name type="scientific">Paraconexibacter antarcticus</name>
    <dbReference type="NCBI Taxonomy" id="2949664"/>
    <lineage>
        <taxon>Bacteria</taxon>
        <taxon>Bacillati</taxon>
        <taxon>Actinomycetota</taxon>
        <taxon>Thermoleophilia</taxon>
        <taxon>Solirubrobacterales</taxon>
        <taxon>Paraconexibacteraceae</taxon>
        <taxon>Paraconexibacter</taxon>
    </lineage>
</organism>
<feature type="transmembrane region" description="Helical" evidence="6">
    <location>
        <begin position="109"/>
        <end position="129"/>
    </location>
</feature>
<feature type="transmembrane region" description="Helical" evidence="6">
    <location>
        <begin position="194"/>
        <end position="214"/>
    </location>
</feature>
<dbReference type="PANTHER" id="PTHR30250">
    <property type="entry name" value="PST FAMILY PREDICTED COLANIC ACID TRANSPORTER"/>
    <property type="match status" value="1"/>
</dbReference>
<evidence type="ECO:0000256" key="5">
    <source>
        <dbReference type="ARBA" id="ARBA00023136"/>
    </source>
</evidence>
<accession>A0ABY5DME1</accession>
<sequence>MAASDVTSPVDPVDGDPAGEQKSFASGARILSIGIASTGLFTFAYFSVASHVLSDNALGGVNLLWTILFITISVIYRPVEQLLSRSIATRRAQGHEAGHPLRDAARIQAAFAATFVVVAFLFKGTLIDAFDGRDALFWVLVVAALAYAASYFARGYFAGHQWFALYGGLVFFEAVARFCFPVAVAVGIASGQTAVALGIAAAPLASLLVIPIAIRRYGTGAPDGTPGTPVDRAAGAAREGATFAGAVAVVQLAEQTLLNAGPLFAPKGAMFAVVFGAFLITRSPLQLFQSIQTSLLPHLAGLEATEGTAAFDKAIRTTILAIAAFAGAVALGLLAIGPFAMDILYPTDGTYGRVGLAVIGVAMGLHLSAGTLNQAALARGQAAHAAIAWGASAVVFVAWMAAGVVDDALVRAEVGYAAATGLLCVALLAIYRAGTPAVAPPPLPDPPPALG</sequence>
<reference evidence="7 8" key="1">
    <citation type="submission" date="2022-06" db="EMBL/GenBank/DDBJ databases">
        <title>Paraconexibacter antarcticus.</title>
        <authorList>
            <person name="Kim C.S."/>
        </authorList>
    </citation>
    <scope>NUCLEOTIDE SEQUENCE [LARGE SCALE GENOMIC DNA]</scope>
    <source>
        <strain evidence="7 8">02-257</strain>
    </source>
</reference>